<accession>A0A0E0K134</accession>
<name>A0A0E0K134_ORYPU</name>
<dbReference type="Proteomes" id="UP000026962">
    <property type="component" value="Chromosome 2"/>
</dbReference>
<dbReference type="HOGENOM" id="CLU_2765410_0_0_1"/>
<dbReference type="Gramene" id="OPUNC02G18360.5">
    <property type="protein sequence ID" value="OPUNC02G18360.5"/>
    <property type="gene ID" value="OPUNC02G18360"/>
</dbReference>
<dbReference type="AlphaFoldDB" id="A0A0E0K134"/>
<proteinExistence type="predicted"/>
<keyword evidence="2" id="KW-1185">Reference proteome</keyword>
<organism evidence="1">
    <name type="scientific">Oryza punctata</name>
    <name type="common">Red rice</name>
    <dbReference type="NCBI Taxonomy" id="4537"/>
    <lineage>
        <taxon>Eukaryota</taxon>
        <taxon>Viridiplantae</taxon>
        <taxon>Streptophyta</taxon>
        <taxon>Embryophyta</taxon>
        <taxon>Tracheophyta</taxon>
        <taxon>Spermatophyta</taxon>
        <taxon>Magnoliopsida</taxon>
        <taxon>Liliopsida</taxon>
        <taxon>Poales</taxon>
        <taxon>Poaceae</taxon>
        <taxon>BOP clade</taxon>
        <taxon>Oryzoideae</taxon>
        <taxon>Oryzeae</taxon>
        <taxon>Oryzinae</taxon>
        <taxon>Oryza</taxon>
    </lineage>
</organism>
<evidence type="ECO:0000313" key="2">
    <source>
        <dbReference type="Proteomes" id="UP000026962"/>
    </source>
</evidence>
<reference evidence="1" key="2">
    <citation type="submission" date="2018-05" db="EMBL/GenBank/DDBJ databases">
        <title>OpunRS2 (Oryza punctata Reference Sequence Version 2).</title>
        <authorList>
            <person name="Zhang J."/>
            <person name="Kudrna D."/>
            <person name="Lee S."/>
            <person name="Talag J."/>
            <person name="Welchert J."/>
            <person name="Wing R.A."/>
        </authorList>
    </citation>
    <scope>NUCLEOTIDE SEQUENCE [LARGE SCALE GENOMIC DNA]</scope>
</reference>
<sequence length="70" mass="7562">SPCSGCVRCKTTRESKILKKPSIAAATKSLSKPPLPYCCCRYYYYLHQPSAAVADGGPHCFGKPLIDVAL</sequence>
<evidence type="ECO:0000313" key="1">
    <source>
        <dbReference type="EnsemblPlants" id="OPUNC02G18360.5"/>
    </source>
</evidence>
<reference evidence="1" key="1">
    <citation type="submission" date="2015-04" db="UniProtKB">
        <authorList>
            <consortium name="EnsemblPlants"/>
        </authorList>
    </citation>
    <scope>IDENTIFICATION</scope>
</reference>
<protein>
    <submittedName>
        <fullName evidence="1">Uncharacterized protein</fullName>
    </submittedName>
</protein>
<dbReference type="EnsemblPlants" id="OPUNC02G18360.5">
    <property type="protein sequence ID" value="OPUNC02G18360.5"/>
    <property type="gene ID" value="OPUNC02G18360"/>
</dbReference>